<dbReference type="EMBL" id="PYVU01000103">
    <property type="protein sequence ID" value="PTB95584.1"/>
    <property type="molecule type" value="Genomic_DNA"/>
</dbReference>
<evidence type="ECO:0000313" key="1">
    <source>
        <dbReference type="EMBL" id="PTB95584.1"/>
    </source>
</evidence>
<dbReference type="AlphaFoldDB" id="A0A2T4DP36"/>
<reference evidence="1 2" key="1">
    <citation type="submission" date="2018-03" db="EMBL/GenBank/DDBJ databases">
        <title>Cross-interface Injection: A General Nanoliter Liquid Handling Method Applied to Single Cells Genome Amplification Automated Nanoliter Liquid Handling Applied to Single Cell Multiple Displacement Amplification.</title>
        <authorList>
            <person name="Yun J."/>
            <person name="Xu P."/>
            <person name="Xu J."/>
            <person name="Dai X."/>
            <person name="Wang Y."/>
            <person name="Zheng X."/>
            <person name="Cao C."/>
            <person name="Yi Q."/>
            <person name="Zhu Y."/>
            <person name="Wang L."/>
            <person name="Dong Z."/>
            <person name="Huang Y."/>
            <person name="Huang L."/>
            <person name="Du W."/>
        </authorList>
    </citation>
    <scope>NUCLEOTIDE SEQUENCE [LARGE SCALE GENOMIC DNA]</scope>
    <source>
        <strain evidence="1 2">Z-D1-2</strain>
    </source>
</reference>
<dbReference type="Proteomes" id="UP000240608">
    <property type="component" value="Unassembled WGS sequence"/>
</dbReference>
<comment type="caution">
    <text evidence="1">The sequence shown here is derived from an EMBL/GenBank/DDBJ whole genome shotgun (WGS) entry which is preliminary data.</text>
</comment>
<name>A0A2T4DP36_9BACT</name>
<sequence>MTRFYNCRASIRKRYYYSKAEKLSSFPKAINKLNLSTDTRKFIFELSMREDSPTYQDFLDFAQEHGINEWKCEELKQMIEIQ</sequence>
<accession>A0A2T4DP36</accession>
<gene>
    <name evidence="1" type="ORF">C9994_11035</name>
</gene>
<evidence type="ECO:0000313" key="2">
    <source>
        <dbReference type="Proteomes" id="UP000240608"/>
    </source>
</evidence>
<organism evidence="1 2">
    <name type="scientific">Marivirga lumbricoides</name>
    <dbReference type="NCBI Taxonomy" id="1046115"/>
    <lineage>
        <taxon>Bacteria</taxon>
        <taxon>Pseudomonadati</taxon>
        <taxon>Bacteroidota</taxon>
        <taxon>Cytophagia</taxon>
        <taxon>Cytophagales</taxon>
        <taxon>Marivirgaceae</taxon>
        <taxon>Marivirga</taxon>
    </lineage>
</organism>
<protein>
    <submittedName>
        <fullName evidence="1">Uncharacterized protein</fullName>
    </submittedName>
</protein>
<proteinExistence type="predicted"/>